<name>A0A6J5M3W3_9CAUD</name>
<protein>
    <recommendedName>
        <fullName evidence="2">DNA-directed RNA polymerase</fullName>
        <ecNumber evidence="2">2.7.7.6</ecNumber>
    </recommendedName>
</protein>
<evidence type="ECO:0000256" key="5">
    <source>
        <dbReference type="ARBA" id="ARBA00022695"/>
    </source>
</evidence>
<evidence type="ECO:0000313" key="9">
    <source>
        <dbReference type="EMBL" id="CAB4140881.1"/>
    </source>
</evidence>
<feature type="domain" description="DNA-directed RNA polymerase C-terminal" evidence="8">
    <location>
        <begin position="135"/>
        <end position="485"/>
    </location>
</feature>
<keyword evidence="5" id="KW-0548">Nucleotidyltransferase</keyword>
<keyword evidence="4" id="KW-0808">Transferase</keyword>
<dbReference type="GO" id="GO:0003677">
    <property type="term" value="F:DNA binding"/>
    <property type="evidence" value="ECO:0007669"/>
    <property type="project" value="InterPro"/>
</dbReference>
<sequence length="515" mass="57764">PWVVDGATAQLVRECWAEGLALDGLPPSRDEELPTKPVNIDTDQEARRQWRKAAAKIHFLNESYESQRLLTLKSLFVADKMSEHKRIWFPHQLDFRGRGYPLPLFLHPQGVSYAKAMLRFADGAPLKTDAQQFPLYIQVANKYGIDKLTLKQRVLWVESNRKLIEEIGRGDLGGKLWREADEPFAFVAACREITGMWRQGSGFVSSLPIAMDATTQGLQIYSMLLRDPVAALATNVLPSEHPSDPYKFVADKVIVRLRASSDPMAVELLKFGIDRSTTKRQTMTLPYGLTLHSCIGYTREWLEDKIRKHGHNPFGLEMYKPVAFLGKIIWESIGDVVGSAQRGMDFIRACMAVLIEHDVTPHWMTPIGFPVRMRYENYDVITVSTRIGAKAKVLSLRQENGVQSKRKALNGGPANYIHSLDGFGGLLGHTINLCAANGVNHLGSVHDQILCLAADYMKVSSCVREATVDIFSRDLLNEFRTGVLTMLPSSANIPPVPEYGSLDISKVRDSDYYFN</sequence>
<dbReference type="SUPFAM" id="SSF56672">
    <property type="entry name" value="DNA/RNA polymerases"/>
    <property type="match status" value="1"/>
</dbReference>
<dbReference type="InterPro" id="IPR046950">
    <property type="entry name" value="DNA-dir_Rpol_C_phage-type"/>
</dbReference>
<evidence type="ECO:0000259" key="8">
    <source>
        <dbReference type="Pfam" id="PF00940"/>
    </source>
</evidence>
<keyword evidence="3" id="KW-0240">DNA-directed RNA polymerase</keyword>
<dbReference type="Gene3D" id="1.10.150.20">
    <property type="entry name" value="5' to 3' exonuclease, C-terminal subdomain"/>
    <property type="match status" value="1"/>
</dbReference>
<comment type="catalytic activity">
    <reaction evidence="7">
        <text>RNA(n) + a ribonucleoside 5'-triphosphate = RNA(n+1) + diphosphate</text>
        <dbReference type="Rhea" id="RHEA:21248"/>
        <dbReference type="Rhea" id="RHEA-COMP:14527"/>
        <dbReference type="Rhea" id="RHEA-COMP:17342"/>
        <dbReference type="ChEBI" id="CHEBI:33019"/>
        <dbReference type="ChEBI" id="CHEBI:61557"/>
        <dbReference type="ChEBI" id="CHEBI:140395"/>
        <dbReference type="EC" id="2.7.7.6"/>
    </reaction>
</comment>
<dbReference type="Pfam" id="PF00940">
    <property type="entry name" value="RNA_pol"/>
    <property type="match status" value="1"/>
</dbReference>
<dbReference type="PANTHER" id="PTHR10102:SF0">
    <property type="entry name" value="DNA-DIRECTED RNA POLYMERASE, MITOCHONDRIAL"/>
    <property type="match status" value="1"/>
</dbReference>
<dbReference type="GO" id="GO:0000428">
    <property type="term" value="C:DNA-directed RNA polymerase complex"/>
    <property type="evidence" value="ECO:0007669"/>
    <property type="project" value="UniProtKB-KW"/>
</dbReference>
<comment type="similarity">
    <text evidence="1">Belongs to the phage and mitochondrial RNA polymerase family.</text>
</comment>
<dbReference type="GO" id="GO:0006351">
    <property type="term" value="P:DNA-templated transcription"/>
    <property type="evidence" value="ECO:0007669"/>
    <property type="project" value="InterPro"/>
</dbReference>
<evidence type="ECO:0000256" key="3">
    <source>
        <dbReference type="ARBA" id="ARBA00022478"/>
    </source>
</evidence>
<dbReference type="InterPro" id="IPR043502">
    <property type="entry name" value="DNA/RNA_pol_sf"/>
</dbReference>
<dbReference type="InterPro" id="IPR024075">
    <property type="entry name" value="DNA-dir_RNA_pol_helix_hairp_sf"/>
</dbReference>
<proteinExistence type="inferred from homology"/>
<organism evidence="9">
    <name type="scientific">uncultured Caudovirales phage</name>
    <dbReference type="NCBI Taxonomy" id="2100421"/>
    <lineage>
        <taxon>Viruses</taxon>
        <taxon>Duplodnaviria</taxon>
        <taxon>Heunggongvirae</taxon>
        <taxon>Uroviricota</taxon>
        <taxon>Caudoviricetes</taxon>
        <taxon>Peduoviridae</taxon>
        <taxon>Maltschvirus</taxon>
        <taxon>Maltschvirus maltsch</taxon>
    </lineage>
</organism>
<evidence type="ECO:0000256" key="1">
    <source>
        <dbReference type="ARBA" id="ARBA00009493"/>
    </source>
</evidence>
<feature type="non-terminal residue" evidence="9">
    <location>
        <position position="1"/>
    </location>
</feature>
<keyword evidence="6" id="KW-0804">Transcription</keyword>
<reference evidence="9" key="1">
    <citation type="submission" date="2020-04" db="EMBL/GenBank/DDBJ databases">
        <authorList>
            <person name="Chiriac C."/>
            <person name="Salcher M."/>
            <person name="Ghai R."/>
            <person name="Kavagutti S V."/>
        </authorList>
    </citation>
    <scope>NUCLEOTIDE SEQUENCE</scope>
</reference>
<dbReference type="EMBL" id="LR796384">
    <property type="protein sequence ID" value="CAB4140881.1"/>
    <property type="molecule type" value="Genomic_DNA"/>
</dbReference>
<dbReference type="Gene3D" id="1.10.287.280">
    <property type="match status" value="1"/>
</dbReference>
<evidence type="ECO:0000256" key="7">
    <source>
        <dbReference type="ARBA" id="ARBA00048552"/>
    </source>
</evidence>
<evidence type="ECO:0000256" key="4">
    <source>
        <dbReference type="ARBA" id="ARBA00022679"/>
    </source>
</evidence>
<dbReference type="InterPro" id="IPR002092">
    <property type="entry name" value="DNA-dir_Rpol_phage-type"/>
</dbReference>
<gene>
    <name evidence="9" type="ORF">UFOVP401_1</name>
</gene>
<dbReference type="PANTHER" id="PTHR10102">
    <property type="entry name" value="DNA-DIRECTED RNA POLYMERASE, MITOCHONDRIAL"/>
    <property type="match status" value="1"/>
</dbReference>
<accession>A0A6J5M3W3</accession>
<dbReference type="Gene3D" id="1.10.287.260">
    <property type="match status" value="1"/>
</dbReference>
<evidence type="ECO:0000256" key="6">
    <source>
        <dbReference type="ARBA" id="ARBA00023163"/>
    </source>
</evidence>
<dbReference type="EC" id="2.7.7.6" evidence="2"/>
<dbReference type="GO" id="GO:0003899">
    <property type="term" value="F:DNA-directed RNA polymerase activity"/>
    <property type="evidence" value="ECO:0007669"/>
    <property type="project" value="UniProtKB-EC"/>
</dbReference>
<evidence type="ECO:0000256" key="2">
    <source>
        <dbReference type="ARBA" id="ARBA00012418"/>
    </source>
</evidence>